<dbReference type="AlphaFoldDB" id="A0A9D1KVL4"/>
<reference evidence="2" key="2">
    <citation type="journal article" date="2021" name="PeerJ">
        <title>Extensive microbial diversity within the chicken gut microbiome revealed by metagenomics and culture.</title>
        <authorList>
            <person name="Gilroy R."/>
            <person name="Ravi A."/>
            <person name="Getino M."/>
            <person name="Pursley I."/>
            <person name="Horton D.L."/>
            <person name="Alikhan N.F."/>
            <person name="Baker D."/>
            <person name="Gharbi K."/>
            <person name="Hall N."/>
            <person name="Watson M."/>
            <person name="Adriaenssens E.M."/>
            <person name="Foster-Nyarko E."/>
            <person name="Jarju S."/>
            <person name="Secka A."/>
            <person name="Antonio M."/>
            <person name="Oren A."/>
            <person name="Chaudhuri R.R."/>
            <person name="La Ragione R."/>
            <person name="Hildebrand F."/>
            <person name="Pallen M.J."/>
        </authorList>
    </citation>
    <scope>NUCLEOTIDE SEQUENCE</scope>
    <source>
        <strain evidence="2">CHK176-22527</strain>
    </source>
</reference>
<keyword evidence="1" id="KW-0472">Membrane</keyword>
<dbReference type="Proteomes" id="UP000824159">
    <property type="component" value="Unassembled WGS sequence"/>
</dbReference>
<feature type="transmembrane region" description="Helical" evidence="1">
    <location>
        <begin position="6"/>
        <end position="28"/>
    </location>
</feature>
<evidence type="ECO:0000313" key="3">
    <source>
        <dbReference type="Proteomes" id="UP000824159"/>
    </source>
</evidence>
<dbReference type="EMBL" id="DVLX01000030">
    <property type="protein sequence ID" value="HIT99200.1"/>
    <property type="molecule type" value="Genomic_DNA"/>
</dbReference>
<proteinExistence type="predicted"/>
<organism evidence="2 3">
    <name type="scientific">Candidatus Allocopromorpha excrementavium</name>
    <dbReference type="NCBI Taxonomy" id="2840741"/>
    <lineage>
        <taxon>Bacteria</taxon>
        <taxon>Bacillati</taxon>
        <taxon>Bacillota</taxon>
        <taxon>Clostridia</taxon>
        <taxon>Eubacteriales</taxon>
        <taxon>Eubacteriaceae</taxon>
        <taxon>Eubacteriaceae incertae sedis</taxon>
        <taxon>Candidatus Allocopromorpha</taxon>
    </lineage>
</organism>
<protein>
    <submittedName>
        <fullName evidence="2">MetS family NSS transporter small subunit</fullName>
    </submittedName>
</protein>
<sequence>MDISAIIMMIIGCGGLWGGFAVSCYIAAKRGGKVKDPNNAEDDMKN</sequence>
<keyword evidence="1" id="KW-1133">Transmembrane helix</keyword>
<reference evidence="2" key="1">
    <citation type="submission" date="2020-10" db="EMBL/GenBank/DDBJ databases">
        <authorList>
            <person name="Gilroy R."/>
        </authorList>
    </citation>
    <scope>NUCLEOTIDE SEQUENCE</scope>
    <source>
        <strain evidence="2">CHK176-22527</strain>
    </source>
</reference>
<name>A0A9D1KVL4_9FIRM</name>
<evidence type="ECO:0000256" key="1">
    <source>
        <dbReference type="SAM" id="Phobius"/>
    </source>
</evidence>
<evidence type="ECO:0000313" key="2">
    <source>
        <dbReference type="EMBL" id="HIT99200.1"/>
    </source>
</evidence>
<comment type="caution">
    <text evidence="2">The sequence shown here is derived from an EMBL/GenBank/DDBJ whole genome shotgun (WGS) entry which is preliminary data.</text>
</comment>
<keyword evidence="1" id="KW-0812">Transmembrane</keyword>
<accession>A0A9D1KVL4</accession>
<gene>
    <name evidence="2" type="ORF">IAD12_02970</name>
</gene>
<dbReference type="NCBIfam" id="NF033493">
    <property type="entry name" value="MetS_like_NSS"/>
    <property type="match status" value="1"/>
</dbReference>